<organism evidence="1 2">
    <name type="scientific">Diphasiastrum complanatum</name>
    <name type="common">Issler's clubmoss</name>
    <name type="synonym">Lycopodium complanatum</name>
    <dbReference type="NCBI Taxonomy" id="34168"/>
    <lineage>
        <taxon>Eukaryota</taxon>
        <taxon>Viridiplantae</taxon>
        <taxon>Streptophyta</taxon>
        <taxon>Embryophyta</taxon>
        <taxon>Tracheophyta</taxon>
        <taxon>Lycopodiopsida</taxon>
        <taxon>Lycopodiales</taxon>
        <taxon>Lycopodiaceae</taxon>
        <taxon>Lycopodioideae</taxon>
        <taxon>Diphasiastrum</taxon>
    </lineage>
</organism>
<dbReference type="EMBL" id="CM055114">
    <property type="protein sequence ID" value="KAJ7514964.1"/>
    <property type="molecule type" value="Genomic_DNA"/>
</dbReference>
<reference evidence="2" key="1">
    <citation type="journal article" date="2024" name="Proc. Natl. Acad. Sci. U.S.A.">
        <title>Extraordinary preservation of gene collinearity over three hundred million years revealed in homosporous lycophytes.</title>
        <authorList>
            <person name="Li C."/>
            <person name="Wickell D."/>
            <person name="Kuo L.Y."/>
            <person name="Chen X."/>
            <person name="Nie B."/>
            <person name="Liao X."/>
            <person name="Peng D."/>
            <person name="Ji J."/>
            <person name="Jenkins J."/>
            <person name="Williams M."/>
            <person name="Shu S."/>
            <person name="Plott C."/>
            <person name="Barry K."/>
            <person name="Rajasekar S."/>
            <person name="Grimwood J."/>
            <person name="Han X."/>
            <person name="Sun S."/>
            <person name="Hou Z."/>
            <person name="He W."/>
            <person name="Dai G."/>
            <person name="Sun C."/>
            <person name="Schmutz J."/>
            <person name="Leebens-Mack J.H."/>
            <person name="Li F.W."/>
            <person name="Wang L."/>
        </authorList>
    </citation>
    <scope>NUCLEOTIDE SEQUENCE [LARGE SCALE GENOMIC DNA]</scope>
    <source>
        <strain evidence="2">cv. PW_Plant_1</strain>
    </source>
</reference>
<keyword evidence="2" id="KW-1185">Reference proteome</keyword>
<name>A0ACC2ABP0_DIPCM</name>
<evidence type="ECO:0000313" key="2">
    <source>
        <dbReference type="Proteomes" id="UP001162992"/>
    </source>
</evidence>
<comment type="caution">
    <text evidence="1">The sequence shown here is derived from an EMBL/GenBank/DDBJ whole genome shotgun (WGS) entry which is preliminary data.</text>
</comment>
<evidence type="ECO:0000313" key="1">
    <source>
        <dbReference type="EMBL" id="KAJ7514964.1"/>
    </source>
</evidence>
<gene>
    <name evidence="1" type="ORF">O6H91_23G067000</name>
</gene>
<accession>A0ACC2ABP0</accession>
<dbReference type="Proteomes" id="UP001162992">
    <property type="component" value="Chromosome 23"/>
</dbReference>
<proteinExistence type="predicted"/>
<protein>
    <submittedName>
        <fullName evidence="1">Uncharacterized protein</fullName>
    </submittedName>
</protein>
<sequence>MICPLEKEYGCHVILKATSGCVFGFVCLGAEVAVEAGSTTSAEPGGRSSEGARSPVSSRLFLALVAISSLAARPTQACMHLEGRHIRNTLLCGQRPFQPGKLAMSHGNYIRCHVADLKLNP</sequence>